<dbReference type="EMBL" id="LR746281">
    <property type="protein sequence ID" value="CAA7410649.1"/>
    <property type="molecule type" value="Genomic_DNA"/>
</dbReference>
<sequence>MQSNLRSNSASYMGAKLWYLSCPAVSQISNLTVASFTANVCEKNAAPMELALHEAQNEAGLSSAHVPQKHLKHKNLRSDRRLEIERRRNLTTHQLRIYVVHVRATSYTRVSHELRPWT</sequence>
<gene>
    <name evidence="1" type="ORF">SI8410_18021327</name>
</gene>
<name>A0A7I8LL27_SPIIN</name>
<accession>A0A7I8LL27</accession>
<dbReference type="Proteomes" id="UP000663760">
    <property type="component" value="Chromosome 18"/>
</dbReference>
<proteinExistence type="predicted"/>
<dbReference type="OrthoDB" id="10619019at2759"/>
<evidence type="ECO:0000313" key="2">
    <source>
        <dbReference type="Proteomes" id="UP000663760"/>
    </source>
</evidence>
<organism evidence="1 2">
    <name type="scientific">Spirodela intermedia</name>
    <name type="common">Intermediate duckweed</name>
    <dbReference type="NCBI Taxonomy" id="51605"/>
    <lineage>
        <taxon>Eukaryota</taxon>
        <taxon>Viridiplantae</taxon>
        <taxon>Streptophyta</taxon>
        <taxon>Embryophyta</taxon>
        <taxon>Tracheophyta</taxon>
        <taxon>Spermatophyta</taxon>
        <taxon>Magnoliopsida</taxon>
        <taxon>Liliopsida</taxon>
        <taxon>Araceae</taxon>
        <taxon>Lemnoideae</taxon>
        <taxon>Spirodela</taxon>
    </lineage>
</organism>
<dbReference type="AlphaFoldDB" id="A0A7I8LL27"/>
<evidence type="ECO:0000313" key="1">
    <source>
        <dbReference type="EMBL" id="CAA7410649.1"/>
    </source>
</evidence>
<reference evidence="1" key="1">
    <citation type="submission" date="2020-02" db="EMBL/GenBank/DDBJ databases">
        <authorList>
            <person name="Scholz U."/>
            <person name="Mascher M."/>
            <person name="Fiebig A."/>
        </authorList>
    </citation>
    <scope>NUCLEOTIDE SEQUENCE</scope>
</reference>
<keyword evidence="2" id="KW-1185">Reference proteome</keyword>
<protein>
    <submittedName>
        <fullName evidence="1">Uncharacterized protein</fullName>
    </submittedName>
</protein>